<evidence type="ECO:0000313" key="2">
    <source>
        <dbReference type="EMBL" id="BBA36074.1"/>
    </source>
</evidence>
<name>A0A250KX26_9GAMM</name>
<feature type="transmembrane region" description="Helical" evidence="1">
    <location>
        <begin position="30"/>
        <end position="49"/>
    </location>
</feature>
<reference evidence="2 3" key="1">
    <citation type="submission" date="2016-12" db="EMBL/GenBank/DDBJ databases">
        <title>Genome sequencing of Methylocaldum marinum.</title>
        <authorList>
            <person name="Takeuchi M."/>
            <person name="Kamagata Y."/>
            <person name="Hiraoka S."/>
            <person name="Oshima K."/>
            <person name="Hattori M."/>
            <person name="Iwasaki W."/>
        </authorList>
    </citation>
    <scope>NUCLEOTIDE SEQUENCE [LARGE SCALE GENOMIC DNA]</scope>
    <source>
        <strain evidence="2 3">S8</strain>
    </source>
</reference>
<sequence length="63" mass="6734">MERTTENHPAKRPLKLSRFSRLLARIETRVVLAALLLAGVCIGVGGLIADRLVIVRLLAGTGG</sequence>
<keyword evidence="1" id="KW-1133">Transmembrane helix</keyword>
<evidence type="ECO:0000256" key="1">
    <source>
        <dbReference type="SAM" id="Phobius"/>
    </source>
</evidence>
<proteinExistence type="predicted"/>
<gene>
    <name evidence="2" type="ORF">sS8_4144</name>
</gene>
<keyword evidence="1" id="KW-0812">Transmembrane</keyword>
<dbReference type="RefSeq" id="WP_119631314.1">
    <property type="nucleotide sequence ID" value="NZ_AP017928.1"/>
</dbReference>
<evidence type="ECO:0000313" key="3">
    <source>
        <dbReference type="Proteomes" id="UP000266313"/>
    </source>
</evidence>
<keyword evidence="1" id="KW-0472">Membrane</keyword>
<accession>A0A250KX26</accession>
<keyword evidence="3" id="KW-1185">Reference proteome</keyword>
<dbReference type="Proteomes" id="UP000266313">
    <property type="component" value="Chromosome"/>
</dbReference>
<dbReference type="AlphaFoldDB" id="A0A250KX26"/>
<protein>
    <submittedName>
        <fullName evidence="2">Iron-sulfur clusters transporter</fullName>
    </submittedName>
</protein>
<dbReference type="KEGG" id="mmai:sS8_4144"/>
<dbReference type="EMBL" id="AP017928">
    <property type="protein sequence ID" value="BBA36074.1"/>
    <property type="molecule type" value="Genomic_DNA"/>
</dbReference>
<organism evidence="2 3">
    <name type="scientific">Methylocaldum marinum</name>
    <dbReference type="NCBI Taxonomy" id="1432792"/>
    <lineage>
        <taxon>Bacteria</taxon>
        <taxon>Pseudomonadati</taxon>
        <taxon>Pseudomonadota</taxon>
        <taxon>Gammaproteobacteria</taxon>
        <taxon>Methylococcales</taxon>
        <taxon>Methylococcaceae</taxon>
        <taxon>Methylocaldum</taxon>
    </lineage>
</organism>